<dbReference type="AlphaFoldDB" id="A0A1F5RZL2"/>
<dbReference type="GO" id="GO:0016020">
    <property type="term" value="C:membrane"/>
    <property type="evidence" value="ECO:0007669"/>
    <property type="project" value="UniProtKB-SubCell"/>
</dbReference>
<dbReference type="SUPFAM" id="SSF53756">
    <property type="entry name" value="UDP-Glycosyltransferase/glycogen phosphorylase"/>
    <property type="match status" value="1"/>
</dbReference>
<keyword evidence="4 5" id="KW-0472">Membrane</keyword>
<evidence type="ECO:0000256" key="5">
    <source>
        <dbReference type="SAM" id="Phobius"/>
    </source>
</evidence>
<dbReference type="InterPro" id="IPR007267">
    <property type="entry name" value="GtrA_DPMS_TM"/>
</dbReference>
<dbReference type="PANTHER" id="PTHR45947">
    <property type="entry name" value="SULFOQUINOVOSYL TRANSFERASE SQD2"/>
    <property type="match status" value="1"/>
</dbReference>
<evidence type="ECO:0008006" key="11">
    <source>
        <dbReference type="Google" id="ProtNLM"/>
    </source>
</evidence>
<dbReference type="EMBL" id="MFFU01000003">
    <property type="protein sequence ID" value="OGF19858.1"/>
    <property type="molecule type" value="Genomic_DNA"/>
</dbReference>
<evidence type="ECO:0000259" key="6">
    <source>
        <dbReference type="Pfam" id="PF00534"/>
    </source>
</evidence>
<feature type="domain" description="GtrA/DPMS transmembrane" evidence="7">
    <location>
        <begin position="35"/>
        <end position="151"/>
    </location>
</feature>
<feature type="transmembrane region" description="Helical" evidence="5">
    <location>
        <begin position="60"/>
        <end position="86"/>
    </location>
</feature>
<evidence type="ECO:0000313" key="10">
    <source>
        <dbReference type="Proteomes" id="UP000177691"/>
    </source>
</evidence>
<dbReference type="Gene3D" id="3.40.50.2000">
    <property type="entry name" value="Glycogen Phosphorylase B"/>
    <property type="match status" value="2"/>
</dbReference>
<feature type="transmembrane region" description="Helical" evidence="5">
    <location>
        <begin position="125"/>
        <end position="145"/>
    </location>
</feature>
<gene>
    <name evidence="9" type="ORF">A3D54_03380</name>
</gene>
<evidence type="ECO:0000256" key="2">
    <source>
        <dbReference type="ARBA" id="ARBA00022692"/>
    </source>
</evidence>
<feature type="domain" description="Glycosyltransferase subfamily 4-like N-terminal" evidence="8">
    <location>
        <begin position="172"/>
        <end position="361"/>
    </location>
</feature>
<accession>A0A1F5RZL2</accession>
<comment type="subcellular location">
    <subcellularLocation>
        <location evidence="1">Membrane</location>
        <topology evidence="1">Multi-pass membrane protein</topology>
    </subcellularLocation>
</comment>
<dbReference type="GO" id="GO:0016757">
    <property type="term" value="F:glycosyltransferase activity"/>
    <property type="evidence" value="ECO:0007669"/>
    <property type="project" value="InterPro"/>
</dbReference>
<dbReference type="CDD" id="cd03801">
    <property type="entry name" value="GT4_PimA-like"/>
    <property type="match status" value="1"/>
</dbReference>
<sequence>MNTAIKIYKFLKRCFKRFAPRRVSLLVEQYKIGIKYVISGGTAAVVDLGLLFLLTEIAGIWYLLSAVIAFICSLFTAFLLHKFWTFREHSLHRITKQFVFFTLVALFNLGLNTLLLYLAVEVWHVWYLAAQFVIMGALAFMNFVINKTVTFRHENKDGKNILIATGIFPPDIGGPATYTKILSEELPKLGWEVKVVTYSDEDIKTLKHKNIKTNDAAVFQISRKQHIFLRYFQYFWQVLKLLNWANIVYAQGPVSEGLPTYWACKLRGRKYVLKVVGDYAWEQMQVSRKQENKKTEKQGFISLDEFQNKKFDARTERKRRIEILVARNADKVIVPSQYLKKIVKGWGVQENKINVIYNAVEFKSIPPILKPTNERWLVSVGRLVPWKGMDTLIDIMPSLIRSEPALKLIIIGEGPEQEKLKIKSEKLKIEGQIKMLGRLGHEQTLAYIKAADVFVLNTGYEGLSHVLVETLYLGTPVVTTNVGGNPEVIKNGINGLLVEYNNQTQLKEAILRLLNSQELARQFVLAGRQDLTKFSQKKMIADAIAVINY</sequence>
<evidence type="ECO:0000256" key="3">
    <source>
        <dbReference type="ARBA" id="ARBA00022989"/>
    </source>
</evidence>
<dbReference type="InterPro" id="IPR028098">
    <property type="entry name" value="Glyco_trans_4-like_N"/>
</dbReference>
<comment type="caution">
    <text evidence="9">The sequence shown here is derived from an EMBL/GenBank/DDBJ whole genome shotgun (WGS) entry which is preliminary data.</text>
</comment>
<organism evidence="9 10">
    <name type="scientific">Candidatus Falkowbacteria bacterium RIFCSPHIGHO2_02_FULL_45_15</name>
    <dbReference type="NCBI Taxonomy" id="1797987"/>
    <lineage>
        <taxon>Bacteria</taxon>
        <taxon>Candidatus Falkowiibacteriota</taxon>
    </lineage>
</organism>
<dbReference type="InterPro" id="IPR050194">
    <property type="entry name" value="Glycosyltransferase_grp1"/>
</dbReference>
<dbReference type="GO" id="GO:0000271">
    <property type="term" value="P:polysaccharide biosynthetic process"/>
    <property type="evidence" value="ECO:0007669"/>
    <property type="project" value="InterPro"/>
</dbReference>
<dbReference type="Pfam" id="PF04138">
    <property type="entry name" value="GtrA_DPMS_TM"/>
    <property type="match status" value="1"/>
</dbReference>
<dbReference type="PANTHER" id="PTHR45947:SF15">
    <property type="entry name" value="TEICHURONIC ACID BIOSYNTHESIS GLYCOSYLTRANSFERASE TUAC-RELATED"/>
    <property type="match status" value="1"/>
</dbReference>
<dbReference type="Proteomes" id="UP000177691">
    <property type="component" value="Unassembled WGS sequence"/>
</dbReference>
<feature type="transmembrane region" description="Helical" evidence="5">
    <location>
        <begin position="98"/>
        <end position="119"/>
    </location>
</feature>
<evidence type="ECO:0000313" key="9">
    <source>
        <dbReference type="EMBL" id="OGF19858.1"/>
    </source>
</evidence>
<keyword evidence="2 5" id="KW-0812">Transmembrane</keyword>
<evidence type="ECO:0000259" key="8">
    <source>
        <dbReference type="Pfam" id="PF13439"/>
    </source>
</evidence>
<dbReference type="Pfam" id="PF13439">
    <property type="entry name" value="Glyco_transf_4"/>
    <property type="match status" value="1"/>
</dbReference>
<dbReference type="Pfam" id="PF00534">
    <property type="entry name" value="Glycos_transf_1"/>
    <property type="match status" value="1"/>
</dbReference>
<evidence type="ECO:0000256" key="1">
    <source>
        <dbReference type="ARBA" id="ARBA00004141"/>
    </source>
</evidence>
<evidence type="ECO:0000256" key="4">
    <source>
        <dbReference type="ARBA" id="ARBA00023136"/>
    </source>
</evidence>
<feature type="domain" description="Glycosyl transferase family 1" evidence="6">
    <location>
        <begin position="367"/>
        <end position="529"/>
    </location>
</feature>
<reference evidence="9 10" key="1">
    <citation type="journal article" date="2016" name="Nat. Commun.">
        <title>Thousands of microbial genomes shed light on interconnected biogeochemical processes in an aquifer system.</title>
        <authorList>
            <person name="Anantharaman K."/>
            <person name="Brown C.T."/>
            <person name="Hug L.A."/>
            <person name="Sharon I."/>
            <person name="Castelle C.J."/>
            <person name="Probst A.J."/>
            <person name="Thomas B.C."/>
            <person name="Singh A."/>
            <person name="Wilkins M.J."/>
            <person name="Karaoz U."/>
            <person name="Brodie E.L."/>
            <person name="Williams K.H."/>
            <person name="Hubbard S.S."/>
            <person name="Banfield J.F."/>
        </authorList>
    </citation>
    <scope>NUCLEOTIDE SEQUENCE [LARGE SCALE GENOMIC DNA]</scope>
</reference>
<dbReference type="InterPro" id="IPR001296">
    <property type="entry name" value="Glyco_trans_1"/>
</dbReference>
<feature type="transmembrane region" description="Helical" evidence="5">
    <location>
        <begin position="32"/>
        <end position="54"/>
    </location>
</feature>
<keyword evidence="3 5" id="KW-1133">Transmembrane helix</keyword>
<protein>
    <recommendedName>
        <fullName evidence="11">GtrA-like protein domain-containing protein</fullName>
    </recommendedName>
</protein>
<proteinExistence type="predicted"/>
<name>A0A1F5RZL2_9BACT</name>
<evidence type="ECO:0000259" key="7">
    <source>
        <dbReference type="Pfam" id="PF04138"/>
    </source>
</evidence>